<keyword evidence="1" id="KW-0175">Coiled coil</keyword>
<dbReference type="SUPFAM" id="SSF52980">
    <property type="entry name" value="Restriction endonuclease-like"/>
    <property type="match status" value="1"/>
</dbReference>
<dbReference type="InterPro" id="IPR011335">
    <property type="entry name" value="Restrct_endonuc-II-like"/>
</dbReference>
<feature type="coiled-coil region" evidence="1">
    <location>
        <begin position="31"/>
        <end position="58"/>
    </location>
</feature>
<keyword evidence="3" id="KW-1185">Reference proteome</keyword>
<dbReference type="PANTHER" id="PTHR38753">
    <property type="entry name" value="SLR1441 PROTEIN"/>
    <property type="match status" value="1"/>
</dbReference>
<evidence type="ECO:0008006" key="4">
    <source>
        <dbReference type="Google" id="ProtNLM"/>
    </source>
</evidence>
<dbReference type="Gene3D" id="1.20.1270.60">
    <property type="entry name" value="Arfaptin homology (AH) domain/BAR domain"/>
    <property type="match status" value="1"/>
</dbReference>
<comment type="caution">
    <text evidence="2">The sequence shown here is derived from an EMBL/GenBank/DDBJ whole genome shotgun (WGS) entry which is preliminary data.</text>
</comment>
<evidence type="ECO:0000313" key="3">
    <source>
        <dbReference type="Proteomes" id="UP000272193"/>
    </source>
</evidence>
<sequence length="205" mass="23175">MSATAAEMSWDEIKALLAELAIQSKETDRKFQETDRKFQETEAQMRETDRKMREVFERFDKLSRRFGDLGNRLGEFVEAMVEPALVDLFRARGLDVSEVHRRVTSRRAGEAIEVALLVVDGDTAVAVECKSRLTREEVERHVERMNKFKRLLPKYADMRVHGAVAGIVVDEDAIEAAQAAGLWVLAPSGETVALKNDPGFAPRVW</sequence>
<dbReference type="Proteomes" id="UP000272193">
    <property type="component" value="Unassembled WGS sequence"/>
</dbReference>
<name>A0A3N4UR17_9BURK</name>
<protein>
    <recommendedName>
        <fullName evidence="4">DUF3782 domain-containing protein</fullName>
    </recommendedName>
</protein>
<evidence type="ECO:0000313" key="2">
    <source>
        <dbReference type="EMBL" id="RPE73132.1"/>
    </source>
</evidence>
<dbReference type="InterPro" id="IPR027267">
    <property type="entry name" value="AH/BAR_dom_sf"/>
</dbReference>
<dbReference type="EMBL" id="RKQL01000001">
    <property type="protein sequence ID" value="RPE73132.1"/>
    <property type="molecule type" value="Genomic_DNA"/>
</dbReference>
<proteinExistence type="predicted"/>
<reference evidence="2 3" key="1">
    <citation type="submission" date="2018-11" db="EMBL/GenBank/DDBJ databases">
        <title>Genomic Encyclopedia of Type Strains, Phase IV (KMG-IV): sequencing the most valuable type-strain genomes for metagenomic binning, comparative biology and taxonomic classification.</title>
        <authorList>
            <person name="Goeker M."/>
        </authorList>
    </citation>
    <scope>NUCLEOTIDE SEQUENCE [LARGE SCALE GENOMIC DNA]</scope>
    <source>
        <strain evidence="2 3">DSM 101684</strain>
    </source>
</reference>
<accession>A0A3N4UR17</accession>
<dbReference type="PANTHER" id="PTHR38753:SF1">
    <property type="entry name" value="SLR1441 PROTEIN"/>
    <property type="match status" value="1"/>
</dbReference>
<dbReference type="RefSeq" id="WP_124220728.1">
    <property type="nucleotide sequence ID" value="NZ_RKQL01000001.1"/>
</dbReference>
<dbReference type="OrthoDB" id="428358at2"/>
<dbReference type="AlphaFoldDB" id="A0A3N4UR17"/>
<organism evidence="2 3">
    <name type="scientific">Tibeticola sediminis</name>
    <dbReference type="NCBI Taxonomy" id="1917811"/>
    <lineage>
        <taxon>Bacteria</taxon>
        <taxon>Pseudomonadati</taxon>
        <taxon>Pseudomonadota</taxon>
        <taxon>Betaproteobacteria</taxon>
        <taxon>Burkholderiales</taxon>
        <taxon>Comamonadaceae</taxon>
        <taxon>Tibeticola</taxon>
    </lineage>
</organism>
<evidence type="ECO:0000256" key="1">
    <source>
        <dbReference type="SAM" id="Coils"/>
    </source>
</evidence>
<gene>
    <name evidence="2" type="ORF">EDC62_0843</name>
</gene>